<dbReference type="EMBL" id="RBNJ01002028">
    <property type="protein sequence ID" value="RUS32484.1"/>
    <property type="molecule type" value="Genomic_DNA"/>
</dbReference>
<reference evidence="1 2" key="1">
    <citation type="journal article" date="2018" name="New Phytol.">
        <title>Phylogenomics of Endogonaceae and evolution of mycorrhizas within Mucoromycota.</title>
        <authorList>
            <person name="Chang Y."/>
            <person name="Desiro A."/>
            <person name="Na H."/>
            <person name="Sandor L."/>
            <person name="Lipzen A."/>
            <person name="Clum A."/>
            <person name="Barry K."/>
            <person name="Grigoriev I.V."/>
            <person name="Martin F.M."/>
            <person name="Stajich J.E."/>
            <person name="Smith M.E."/>
            <person name="Bonito G."/>
            <person name="Spatafora J.W."/>
        </authorList>
    </citation>
    <scope>NUCLEOTIDE SEQUENCE [LARGE SCALE GENOMIC DNA]</scope>
    <source>
        <strain evidence="1 2">AD002</strain>
    </source>
</reference>
<protein>
    <submittedName>
        <fullName evidence="1">Uncharacterized protein</fullName>
    </submittedName>
</protein>
<gene>
    <name evidence="1" type="ORF">BC938DRAFT_475282</name>
</gene>
<sequence length="126" mass="14097">MYPRLSISTHRHADPAAGAHRVYPHRAVRSVHRALRACVPAPQQLQRRHQHSVGDLHLLGPHSDVVGDACDYAGEEEVGDRLRKEEGWALHHVDSVVCIECDRGCYGRDNHRDLHASSLDSLAVFD</sequence>
<dbReference type="Proteomes" id="UP000274822">
    <property type="component" value="Unassembled WGS sequence"/>
</dbReference>
<keyword evidence="2" id="KW-1185">Reference proteome</keyword>
<dbReference type="AlphaFoldDB" id="A0A433QRQ7"/>
<organism evidence="1 2">
    <name type="scientific">Jimgerdemannia flammicorona</name>
    <dbReference type="NCBI Taxonomy" id="994334"/>
    <lineage>
        <taxon>Eukaryota</taxon>
        <taxon>Fungi</taxon>
        <taxon>Fungi incertae sedis</taxon>
        <taxon>Mucoromycota</taxon>
        <taxon>Mucoromycotina</taxon>
        <taxon>Endogonomycetes</taxon>
        <taxon>Endogonales</taxon>
        <taxon>Endogonaceae</taxon>
        <taxon>Jimgerdemannia</taxon>
    </lineage>
</organism>
<comment type="caution">
    <text evidence="1">The sequence shown here is derived from an EMBL/GenBank/DDBJ whole genome shotgun (WGS) entry which is preliminary data.</text>
</comment>
<accession>A0A433QRQ7</accession>
<name>A0A433QRQ7_9FUNG</name>
<proteinExistence type="predicted"/>
<evidence type="ECO:0000313" key="1">
    <source>
        <dbReference type="EMBL" id="RUS32484.1"/>
    </source>
</evidence>
<evidence type="ECO:0000313" key="2">
    <source>
        <dbReference type="Proteomes" id="UP000274822"/>
    </source>
</evidence>